<sequence length="146" mass="16276">MVMTRFAFHEDTPALFQAQFALAAQLGENPRIAPVLRDLIECRVSQINGCAYCVRMHSESFAKNGGDPTKLTMLAVWEGAQGFDEAERAALAWAECLTRTESQVEISKCHRALLDHFEAAEISELTCIISTMNAWNRLGIAQHEYA</sequence>
<organism evidence="2 3">
    <name type="scientific">Thalassospira profundimaris</name>
    <dbReference type="NCBI Taxonomy" id="502049"/>
    <lineage>
        <taxon>Bacteria</taxon>
        <taxon>Pseudomonadati</taxon>
        <taxon>Pseudomonadota</taxon>
        <taxon>Alphaproteobacteria</taxon>
        <taxon>Rhodospirillales</taxon>
        <taxon>Thalassospiraceae</taxon>
        <taxon>Thalassospira</taxon>
    </lineage>
</organism>
<dbReference type="InterPro" id="IPR004675">
    <property type="entry name" value="AhpD_core"/>
</dbReference>
<name>A0A367VAA7_9PROT</name>
<protein>
    <submittedName>
        <fullName evidence="2">Alkylhydroperoxidase</fullName>
    </submittedName>
</protein>
<evidence type="ECO:0000313" key="2">
    <source>
        <dbReference type="EMBL" id="RCK22154.1"/>
    </source>
</evidence>
<dbReference type="EMBL" id="JPWB01000004">
    <property type="protein sequence ID" value="RCK22154.1"/>
    <property type="molecule type" value="Genomic_DNA"/>
</dbReference>
<dbReference type="GO" id="GO:0051920">
    <property type="term" value="F:peroxiredoxin activity"/>
    <property type="evidence" value="ECO:0007669"/>
    <property type="project" value="InterPro"/>
</dbReference>
<dbReference type="InterPro" id="IPR029032">
    <property type="entry name" value="AhpD-like"/>
</dbReference>
<keyword evidence="2" id="KW-0575">Peroxidase</keyword>
<evidence type="ECO:0000313" key="3">
    <source>
        <dbReference type="Proteomes" id="UP000253061"/>
    </source>
</evidence>
<dbReference type="Pfam" id="PF02627">
    <property type="entry name" value="CMD"/>
    <property type="match status" value="1"/>
</dbReference>
<evidence type="ECO:0000259" key="1">
    <source>
        <dbReference type="Pfam" id="PF02627"/>
    </source>
</evidence>
<dbReference type="SUPFAM" id="SSF69118">
    <property type="entry name" value="AhpD-like"/>
    <property type="match status" value="1"/>
</dbReference>
<dbReference type="PANTHER" id="PTHR35446">
    <property type="entry name" value="SI:CH211-175M2.5"/>
    <property type="match status" value="1"/>
</dbReference>
<feature type="domain" description="Carboxymuconolactone decarboxylase-like" evidence="1">
    <location>
        <begin position="13"/>
        <end position="95"/>
    </location>
</feature>
<accession>A0A367VAA7</accession>
<proteinExistence type="predicted"/>
<reference evidence="2 3" key="1">
    <citation type="submission" date="2014-07" db="EMBL/GenBank/DDBJ databases">
        <title>Draft genome sequence of Thalassospira profundimaris R8-17.</title>
        <authorList>
            <person name="Lai Q."/>
            <person name="Shao Z."/>
        </authorList>
    </citation>
    <scope>NUCLEOTIDE SEQUENCE [LARGE SCALE GENOMIC DNA]</scope>
    <source>
        <strain evidence="2 3">R8-17</strain>
    </source>
</reference>
<dbReference type="PANTHER" id="PTHR35446:SF2">
    <property type="entry name" value="CARBOXYMUCONOLACTONE DECARBOXYLASE-LIKE DOMAIN-CONTAINING PROTEIN"/>
    <property type="match status" value="1"/>
</dbReference>
<dbReference type="Gene3D" id="1.20.1290.10">
    <property type="entry name" value="AhpD-like"/>
    <property type="match status" value="1"/>
</dbReference>
<keyword evidence="2" id="KW-0560">Oxidoreductase</keyword>
<dbReference type="Proteomes" id="UP000253061">
    <property type="component" value="Unassembled WGS sequence"/>
</dbReference>
<dbReference type="AlphaFoldDB" id="A0A367VAA7"/>
<gene>
    <name evidence="2" type="ORF">TH6_10785</name>
</gene>
<dbReference type="NCBIfam" id="TIGR00778">
    <property type="entry name" value="ahpD_dom"/>
    <property type="match status" value="1"/>
</dbReference>
<comment type="caution">
    <text evidence="2">The sequence shown here is derived from an EMBL/GenBank/DDBJ whole genome shotgun (WGS) entry which is preliminary data.</text>
</comment>
<dbReference type="InterPro" id="IPR003779">
    <property type="entry name" value="CMD-like"/>
</dbReference>